<name>A0ABQ1GF15_9SPHN</name>
<proteinExistence type="predicted"/>
<evidence type="ECO:0000313" key="1">
    <source>
        <dbReference type="EMBL" id="GGA42474.1"/>
    </source>
</evidence>
<gene>
    <name evidence="1" type="ORF">GCM10011395_10940</name>
</gene>
<accession>A0ABQ1GF15</accession>
<comment type="caution">
    <text evidence="1">The sequence shown here is derived from an EMBL/GenBank/DDBJ whole genome shotgun (WGS) entry which is preliminary data.</text>
</comment>
<organism evidence="1 2">
    <name type="scientific">Sphingomonas psychrolutea</name>
    <dbReference type="NCBI Taxonomy" id="1259676"/>
    <lineage>
        <taxon>Bacteria</taxon>
        <taxon>Pseudomonadati</taxon>
        <taxon>Pseudomonadota</taxon>
        <taxon>Alphaproteobacteria</taxon>
        <taxon>Sphingomonadales</taxon>
        <taxon>Sphingomonadaceae</taxon>
        <taxon>Sphingomonas</taxon>
    </lineage>
</organism>
<evidence type="ECO:0000313" key="2">
    <source>
        <dbReference type="Proteomes" id="UP000618591"/>
    </source>
</evidence>
<dbReference type="RefSeq" id="WP_188445867.1">
    <property type="nucleotide sequence ID" value="NZ_BMDW01000005.1"/>
</dbReference>
<dbReference type="EMBL" id="BMDW01000005">
    <property type="protein sequence ID" value="GGA42474.1"/>
    <property type="molecule type" value="Genomic_DNA"/>
</dbReference>
<sequence length="115" mass="13284">MTDDEMRRIVCRHMQGAFDCFGASDDSGHVLRFFAEVDAIAARLSPPDAAEMRDQARWILEDWFDSMRQVLSETRNASSYTQPRHHRAGTPRTVDRTRLRTKVSKTVSALLRVFR</sequence>
<keyword evidence="2" id="KW-1185">Reference proteome</keyword>
<reference evidence="2" key="1">
    <citation type="journal article" date="2019" name="Int. J. Syst. Evol. Microbiol.">
        <title>The Global Catalogue of Microorganisms (GCM) 10K type strain sequencing project: providing services to taxonomists for standard genome sequencing and annotation.</title>
        <authorList>
            <consortium name="The Broad Institute Genomics Platform"/>
            <consortium name="The Broad Institute Genome Sequencing Center for Infectious Disease"/>
            <person name="Wu L."/>
            <person name="Ma J."/>
        </authorList>
    </citation>
    <scope>NUCLEOTIDE SEQUENCE [LARGE SCALE GENOMIC DNA]</scope>
    <source>
        <strain evidence="2">CGMCC 1.10106</strain>
    </source>
</reference>
<protein>
    <submittedName>
        <fullName evidence="1">Uncharacterized protein</fullName>
    </submittedName>
</protein>
<dbReference type="Proteomes" id="UP000618591">
    <property type="component" value="Unassembled WGS sequence"/>
</dbReference>